<dbReference type="Proteomes" id="UP001313282">
    <property type="component" value="Unassembled WGS sequence"/>
</dbReference>
<feature type="active site" description="Nucleophile" evidence="4">
    <location>
        <position position="33"/>
    </location>
</feature>
<feature type="disulfide bond" description="Redox-active" evidence="5">
    <location>
        <begin position="30"/>
        <end position="33"/>
    </location>
</feature>
<dbReference type="InterPro" id="IPR005746">
    <property type="entry name" value="Thioredoxin"/>
</dbReference>
<dbReference type="PANTHER" id="PTHR46115">
    <property type="entry name" value="THIOREDOXIN-LIKE PROTEIN 1"/>
    <property type="match status" value="1"/>
</dbReference>
<dbReference type="InterPro" id="IPR017937">
    <property type="entry name" value="Thioredoxin_CS"/>
</dbReference>
<evidence type="ECO:0000259" key="6">
    <source>
        <dbReference type="PROSITE" id="PS51352"/>
    </source>
</evidence>
<accession>A0AAN8MHD2</accession>
<sequence length="105" mass="11101">MVAEIKSLSEFTGQINKPNVTVVDFHATWCGPCKQIAPFVDKLAKEFTDADFVKVDVDEVTDAAAECGVRAMPTFIIFRGGEKVSEVVGANPAALKAAVASAVKA</sequence>
<comment type="similarity">
    <text evidence="1 3">Belongs to the thioredoxin family.</text>
</comment>
<feature type="domain" description="Thioredoxin" evidence="6">
    <location>
        <begin position="1"/>
        <end position="104"/>
    </location>
</feature>
<dbReference type="EMBL" id="JAVHNR010000010">
    <property type="protein sequence ID" value="KAK6331644.1"/>
    <property type="molecule type" value="Genomic_DNA"/>
</dbReference>
<name>A0AAN8MHD2_9PEZI</name>
<keyword evidence="2 5" id="KW-1015">Disulfide bond</keyword>
<dbReference type="PIRSF" id="PIRSF000077">
    <property type="entry name" value="Thioredoxin"/>
    <property type="match status" value="1"/>
</dbReference>
<reference evidence="7 8" key="1">
    <citation type="submission" date="2019-10" db="EMBL/GenBank/DDBJ databases">
        <authorList>
            <person name="Palmer J.M."/>
        </authorList>
    </citation>
    <scope>NUCLEOTIDE SEQUENCE [LARGE SCALE GENOMIC DNA]</scope>
    <source>
        <strain evidence="7 8">TWF718</strain>
    </source>
</reference>
<dbReference type="FunFam" id="3.40.30.10:FF:000245">
    <property type="entry name" value="Thioredoxin"/>
    <property type="match status" value="1"/>
</dbReference>
<feature type="site" description="Contributes to redox potential value" evidence="4">
    <location>
        <position position="32"/>
    </location>
</feature>
<protein>
    <recommendedName>
        <fullName evidence="3">Thioredoxin</fullName>
    </recommendedName>
</protein>
<feature type="site" description="Deprotonates C-terminal active site Cys" evidence="4">
    <location>
        <position position="24"/>
    </location>
</feature>
<dbReference type="PROSITE" id="PS00194">
    <property type="entry name" value="THIOREDOXIN_1"/>
    <property type="match status" value="1"/>
</dbReference>
<dbReference type="Pfam" id="PF00085">
    <property type="entry name" value="Thioredoxin"/>
    <property type="match status" value="1"/>
</dbReference>
<dbReference type="GO" id="GO:0015035">
    <property type="term" value="F:protein-disulfide reductase activity"/>
    <property type="evidence" value="ECO:0007669"/>
    <property type="project" value="InterPro"/>
</dbReference>
<dbReference type="CDD" id="cd02947">
    <property type="entry name" value="TRX_family"/>
    <property type="match status" value="1"/>
</dbReference>
<keyword evidence="8" id="KW-1185">Reference proteome</keyword>
<evidence type="ECO:0000256" key="3">
    <source>
        <dbReference type="PIRNR" id="PIRNR000077"/>
    </source>
</evidence>
<feature type="active site" description="Nucleophile" evidence="4">
    <location>
        <position position="30"/>
    </location>
</feature>
<evidence type="ECO:0000256" key="1">
    <source>
        <dbReference type="ARBA" id="ARBA00008987"/>
    </source>
</evidence>
<evidence type="ECO:0000256" key="2">
    <source>
        <dbReference type="ARBA" id="ARBA00023157"/>
    </source>
</evidence>
<evidence type="ECO:0000313" key="8">
    <source>
        <dbReference type="Proteomes" id="UP001313282"/>
    </source>
</evidence>
<comment type="caution">
    <text evidence="7">The sequence shown here is derived from an EMBL/GenBank/DDBJ whole genome shotgun (WGS) entry which is preliminary data.</text>
</comment>
<dbReference type="InterPro" id="IPR036249">
    <property type="entry name" value="Thioredoxin-like_sf"/>
</dbReference>
<evidence type="ECO:0000256" key="5">
    <source>
        <dbReference type="PIRSR" id="PIRSR000077-4"/>
    </source>
</evidence>
<gene>
    <name evidence="7" type="primary">TRX2_2</name>
    <name evidence="7" type="ORF">TWF718_002193</name>
</gene>
<dbReference type="SUPFAM" id="SSF52833">
    <property type="entry name" value="Thioredoxin-like"/>
    <property type="match status" value="1"/>
</dbReference>
<evidence type="ECO:0000313" key="7">
    <source>
        <dbReference type="EMBL" id="KAK6331644.1"/>
    </source>
</evidence>
<dbReference type="NCBIfam" id="TIGR01068">
    <property type="entry name" value="thioredoxin"/>
    <property type="match status" value="1"/>
</dbReference>
<dbReference type="AlphaFoldDB" id="A0AAN8MHD2"/>
<dbReference type="PRINTS" id="PR00421">
    <property type="entry name" value="THIOREDOXIN"/>
</dbReference>
<dbReference type="Gene3D" id="3.40.30.10">
    <property type="entry name" value="Glutaredoxin"/>
    <property type="match status" value="1"/>
</dbReference>
<proteinExistence type="inferred from homology"/>
<feature type="site" description="Contributes to redox potential value" evidence="4">
    <location>
        <position position="31"/>
    </location>
</feature>
<keyword evidence="5" id="KW-0676">Redox-active center</keyword>
<dbReference type="PROSITE" id="PS51352">
    <property type="entry name" value="THIOREDOXIN_2"/>
    <property type="match status" value="1"/>
</dbReference>
<organism evidence="7 8">
    <name type="scientific">Orbilia javanica</name>
    <dbReference type="NCBI Taxonomy" id="47235"/>
    <lineage>
        <taxon>Eukaryota</taxon>
        <taxon>Fungi</taxon>
        <taxon>Dikarya</taxon>
        <taxon>Ascomycota</taxon>
        <taxon>Pezizomycotina</taxon>
        <taxon>Orbiliomycetes</taxon>
        <taxon>Orbiliales</taxon>
        <taxon>Orbiliaceae</taxon>
        <taxon>Orbilia</taxon>
    </lineage>
</organism>
<dbReference type="InterPro" id="IPR013766">
    <property type="entry name" value="Thioredoxin_domain"/>
</dbReference>
<evidence type="ECO:0000256" key="4">
    <source>
        <dbReference type="PIRSR" id="PIRSR000077-1"/>
    </source>
</evidence>